<evidence type="ECO:0000313" key="1">
    <source>
        <dbReference type="EMBL" id="CAK9184004.1"/>
    </source>
</evidence>
<comment type="caution">
    <text evidence="1">The sequence shown here is derived from an EMBL/GenBank/DDBJ whole genome shotgun (WGS) entry which is preliminary data.</text>
</comment>
<reference evidence="1 2" key="1">
    <citation type="submission" date="2024-02" db="EMBL/GenBank/DDBJ databases">
        <authorList>
            <person name="Vignale AGUSTIN F."/>
            <person name="Sosa J E."/>
            <person name="Modenutti C."/>
        </authorList>
    </citation>
    <scope>NUCLEOTIDE SEQUENCE [LARGE SCALE GENOMIC DNA]</scope>
</reference>
<dbReference type="Proteomes" id="UP001642360">
    <property type="component" value="Unassembled WGS sequence"/>
</dbReference>
<dbReference type="PANTHER" id="PTHR38223">
    <property type="match status" value="1"/>
</dbReference>
<dbReference type="PANTHER" id="PTHR38223:SF5">
    <property type="match status" value="1"/>
</dbReference>
<gene>
    <name evidence="1" type="ORF">ILEXP_LOCUS54302</name>
</gene>
<organism evidence="1 2">
    <name type="scientific">Ilex paraguariensis</name>
    <name type="common">yerba mate</name>
    <dbReference type="NCBI Taxonomy" id="185542"/>
    <lineage>
        <taxon>Eukaryota</taxon>
        <taxon>Viridiplantae</taxon>
        <taxon>Streptophyta</taxon>
        <taxon>Embryophyta</taxon>
        <taxon>Tracheophyta</taxon>
        <taxon>Spermatophyta</taxon>
        <taxon>Magnoliopsida</taxon>
        <taxon>eudicotyledons</taxon>
        <taxon>Gunneridae</taxon>
        <taxon>Pentapetalae</taxon>
        <taxon>asterids</taxon>
        <taxon>campanulids</taxon>
        <taxon>Aquifoliales</taxon>
        <taxon>Aquifoliaceae</taxon>
        <taxon>Ilex</taxon>
    </lineage>
</organism>
<accession>A0ABC8USM5</accession>
<name>A0ABC8USM5_9AQUA</name>
<dbReference type="AlphaFoldDB" id="A0ABC8USM5"/>
<sequence>MLGIKIPPISFCRASMAGLQYKFFPTDFFVPSQQSVTRDGSSRQQVVPVRTRKIDEIDESKQPKAIVLISEINKKNLKALPSSSQPLVDFDNQNHGSS</sequence>
<protein>
    <submittedName>
        <fullName evidence="1">Uncharacterized protein</fullName>
    </submittedName>
</protein>
<dbReference type="EMBL" id="CAUOFW020008835">
    <property type="protein sequence ID" value="CAK9184004.1"/>
    <property type="molecule type" value="Genomic_DNA"/>
</dbReference>
<proteinExistence type="predicted"/>
<keyword evidence="2" id="KW-1185">Reference proteome</keyword>
<evidence type="ECO:0000313" key="2">
    <source>
        <dbReference type="Proteomes" id="UP001642360"/>
    </source>
</evidence>